<protein>
    <recommendedName>
        <fullName evidence="1">Peptidase S9A N-terminal domain-containing protein</fullName>
    </recommendedName>
</protein>
<dbReference type="SUPFAM" id="SSF50993">
    <property type="entry name" value="Peptidase/esterase 'gauge' domain"/>
    <property type="match status" value="1"/>
</dbReference>
<dbReference type="PANTHER" id="PTHR42881:SF13">
    <property type="entry name" value="PROLYL ENDOPEPTIDASE"/>
    <property type="match status" value="1"/>
</dbReference>
<dbReference type="InterPro" id="IPR051167">
    <property type="entry name" value="Prolyl_oligopep/macrocyclase"/>
</dbReference>
<dbReference type="Proteomes" id="UP001189429">
    <property type="component" value="Unassembled WGS sequence"/>
</dbReference>
<keyword evidence="3" id="KW-1185">Reference proteome</keyword>
<dbReference type="Gene3D" id="3.40.50.1820">
    <property type="entry name" value="alpha/beta hydrolase"/>
    <property type="match status" value="1"/>
</dbReference>
<gene>
    <name evidence="2" type="ORF">PCOR1329_LOCUS73085</name>
</gene>
<feature type="domain" description="Peptidase S9A N-terminal" evidence="1">
    <location>
        <begin position="91"/>
        <end position="252"/>
    </location>
</feature>
<accession>A0ABN9X6Y1</accession>
<evidence type="ECO:0000313" key="2">
    <source>
        <dbReference type="EMBL" id="CAK0893876.1"/>
    </source>
</evidence>
<dbReference type="Pfam" id="PF02897">
    <property type="entry name" value="Peptidase_S9_N"/>
    <property type="match status" value="1"/>
</dbReference>
<dbReference type="InterPro" id="IPR023302">
    <property type="entry name" value="Pept_S9A_N"/>
</dbReference>
<dbReference type="Gene3D" id="2.130.10.120">
    <property type="entry name" value="Prolyl oligopeptidase, N-terminal domain"/>
    <property type="match status" value="1"/>
</dbReference>
<dbReference type="EMBL" id="CAUYUJ010019819">
    <property type="protein sequence ID" value="CAK0893876.1"/>
    <property type="molecule type" value="Genomic_DNA"/>
</dbReference>
<dbReference type="InterPro" id="IPR029058">
    <property type="entry name" value="AB_hydrolase_fold"/>
</dbReference>
<sequence>MQLVPLQVWQTQTQCLVVPAGRVAKRPCQWRRLLLCQLAVVLVILSARSPPALLWPGRLAYSRSWPGSVRPTAHLLTKGSPCRTQTEGSIAARAVEDPHRWLEQVDSPQALAWVEAQNNATLQAIGDPRSGILFNRLLDTETTDVGEDPLRKLPQVTKIGDLYYDFWSDARFPRGVWRRATLAEFTKSEPSWEVILSLDELGSAEGESWVWRGYALLDEGPDTRRAMLQLSRGGADAVVAREFDLEEKAFVPPEEGGFV</sequence>
<organism evidence="2 3">
    <name type="scientific">Prorocentrum cordatum</name>
    <dbReference type="NCBI Taxonomy" id="2364126"/>
    <lineage>
        <taxon>Eukaryota</taxon>
        <taxon>Sar</taxon>
        <taxon>Alveolata</taxon>
        <taxon>Dinophyceae</taxon>
        <taxon>Prorocentrales</taxon>
        <taxon>Prorocentraceae</taxon>
        <taxon>Prorocentrum</taxon>
    </lineage>
</organism>
<proteinExistence type="predicted"/>
<evidence type="ECO:0000259" key="1">
    <source>
        <dbReference type="Pfam" id="PF02897"/>
    </source>
</evidence>
<dbReference type="PANTHER" id="PTHR42881">
    <property type="entry name" value="PROLYL ENDOPEPTIDASE"/>
    <property type="match status" value="1"/>
</dbReference>
<name>A0ABN9X6Y1_9DINO</name>
<reference evidence="2" key="1">
    <citation type="submission" date="2023-10" db="EMBL/GenBank/DDBJ databases">
        <authorList>
            <person name="Chen Y."/>
            <person name="Shah S."/>
            <person name="Dougan E. K."/>
            <person name="Thang M."/>
            <person name="Chan C."/>
        </authorList>
    </citation>
    <scope>NUCLEOTIDE SEQUENCE [LARGE SCALE GENOMIC DNA]</scope>
</reference>
<comment type="caution">
    <text evidence="2">The sequence shown here is derived from an EMBL/GenBank/DDBJ whole genome shotgun (WGS) entry which is preliminary data.</text>
</comment>
<evidence type="ECO:0000313" key="3">
    <source>
        <dbReference type="Proteomes" id="UP001189429"/>
    </source>
</evidence>